<dbReference type="EMBL" id="JAPWDS010000002">
    <property type="protein sequence ID" value="KAJ5512080.1"/>
    <property type="molecule type" value="Genomic_DNA"/>
</dbReference>
<sequence length="83" mass="9152">MSSATMRAWTYIQSGLPSQTIVLDDEVPTPSAADLGPDELLIAVNYVTMNSGFTTMVRSLPPQPYSLPHIYNRQKRLGVLESL</sequence>
<protein>
    <submittedName>
        <fullName evidence="1">Uncharacterized protein</fullName>
    </submittedName>
</protein>
<reference evidence="1" key="2">
    <citation type="journal article" date="2023" name="IMA Fungus">
        <title>Comparative genomic study of the Penicillium genus elucidates a diverse pangenome and 15 lateral gene transfer events.</title>
        <authorList>
            <person name="Petersen C."/>
            <person name="Sorensen T."/>
            <person name="Nielsen M.R."/>
            <person name="Sondergaard T.E."/>
            <person name="Sorensen J.L."/>
            <person name="Fitzpatrick D.A."/>
            <person name="Frisvad J.C."/>
            <person name="Nielsen K.L."/>
        </authorList>
    </citation>
    <scope>NUCLEOTIDE SEQUENCE</scope>
    <source>
        <strain evidence="1">IBT 29495</strain>
    </source>
</reference>
<evidence type="ECO:0000313" key="1">
    <source>
        <dbReference type="EMBL" id="KAJ5512080.1"/>
    </source>
</evidence>
<gene>
    <name evidence="1" type="ORF">N7463_001632</name>
</gene>
<comment type="caution">
    <text evidence="1">The sequence shown here is derived from an EMBL/GenBank/DDBJ whole genome shotgun (WGS) entry which is preliminary data.</text>
</comment>
<keyword evidence="2" id="KW-1185">Reference proteome</keyword>
<dbReference type="AlphaFoldDB" id="A0A9W9XYE3"/>
<organism evidence="1 2">
    <name type="scientific">Penicillium fimorum</name>
    <dbReference type="NCBI Taxonomy" id="1882269"/>
    <lineage>
        <taxon>Eukaryota</taxon>
        <taxon>Fungi</taxon>
        <taxon>Dikarya</taxon>
        <taxon>Ascomycota</taxon>
        <taxon>Pezizomycotina</taxon>
        <taxon>Eurotiomycetes</taxon>
        <taxon>Eurotiomycetidae</taxon>
        <taxon>Eurotiales</taxon>
        <taxon>Aspergillaceae</taxon>
        <taxon>Penicillium</taxon>
    </lineage>
</organism>
<dbReference type="OrthoDB" id="3509362at2759"/>
<accession>A0A9W9XYE3</accession>
<name>A0A9W9XYE3_9EURO</name>
<dbReference type="Gene3D" id="3.90.180.10">
    <property type="entry name" value="Medium-chain alcohol dehydrogenases, catalytic domain"/>
    <property type="match status" value="1"/>
</dbReference>
<dbReference type="Proteomes" id="UP001149954">
    <property type="component" value="Unassembled WGS sequence"/>
</dbReference>
<evidence type="ECO:0000313" key="2">
    <source>
        <dbReference type="Proteomes" id="UP001149954"/>
    </source>
</evidence>
<proteinExistence type="predicted"/>
<reference evidence="1" key="1">
    <citation type="submission" date="2022-12" db="EMBL/GenBank/DDBJ databases">
        <authorList>
            <person name="Petersen C."/>
        </authorList>
    </citation>
    <scope>NUCLEOTIDE SEQUENCE</scope>
    <source>
        <strain evidence="1">IBT 29495</strain>
    </source>
</reference>